<evidence type="ECO:0000313" key="2">
    <source>
        <dbReference type="Proteomes" id="UP001162162"/>
    </source>
</evidence>
<dbReference type="Proteomes" id="UP001162162">
    <property type="component" value="Unassembled WGS sequence"/>
</dbReference>
<keyword evidence="2" id="KW-1185">Reference proteome</keyword>
<protein>
    <submittedName>
        <fullName evidence="1">Uncharacterized protein</fullName>
    </submittedName>
</protein>
<reference evidence="1" key="1">
    <citation type="journal article" date="2023" name="Insect Mol. Biol.">
        <title>Genome sequencing provides insights into the evolution of gene families encoding plant cell wall-degrading enzymes in longhorned beetles.</title>
        <authorList>
            <person name="Shin N.R."/>
            <person name="Okamura Y."/>
            <person name="Kirsch R."/>
            <person name="Pauchet Y."/>
        </authorList>
    </citation>
    <scope>NUCLEOTIDE SEQUENCE</scope>
    <source>
        <strain evidence="1">AMC_N1</strain>
    </source>
</reference>
<comment type="caution">
    <text evidence="1">The sequence shown here is derived from an EMBL/GenBank/DDBJ whole genome shotgun (WGS) entry which is preliminary data.</text>
</comment>
<proteinExistence type="predicted"/>
<accession>A0AAV8YAT7</accession>
<dbReference type="EMBL" id="JAPWTK010000131">
    <property type="protein sequence ID" value="KAJ8948721.1"/>
    <property type="molecule type" value="Genomic_DNA"/>
</dbReference>
<organism evidence="1 2">
    <name type="scientific">Aromia moschata</name>
    <dbReference type="NCBI Taxonomy" id="1265417"/>
    <lineage>
        <taxon>Eukaryota</taxon>
        <taxon>Metazoa</taxon>
        <taxon>Ecdysozoa</taxon>
        <taxon>Arthropoda</taxon>
        <taxon>Hexapoda</taxon>
        <taxon>Insecta</taxon>
        <taxon>Pterygota</taxon>
        <taxon>Neoptera</taxon>
        <taxon>Endopterygota</taxon>
        <taxon>Coleoptera</taxon>
        <taxon>Polyphaga</taxon>
        <taxon>Cucujiformia</taxon>
        <taxon>Chrysomeloidea</taxon>
        <taxon>Cerambycidae</taxon>
        <taxon>Cerambycinae</taxon>
        <taxon>Callichromatini</taxon>
        <taxon>Aromia</taxon>
    </lineage>
</organism>
<evidence type="ECO:0000313" key="1">
    <source>
        <dbReference type="EMBL" id="KAJ8948721.1"/>
    </source>
</evidence>
<gene>
    <name evidence="1" type="ORF">NQ318_017889</name>
</gene>
<name>A0AAV8YAT7_9CUCU</name>
<dbReference type="AlphaFoldDB" id="A0AAV8YAT7"/>
<sequence>MHLFSLEEKCVKKREINMTSHFYYKQSNTVNCISIVRKYELLEKVLIRMGTILNNIKFMIKHVPKKSTIIFNNRSIDLLYLFYIWWKI</sequence>